<dbReference type="EMBL" id="JAGPNK010000009">
    <property type="protein sequence ID" value="KAH7313627.1"/>
    <property type="molecule type" value="Genomic_DNA"/>
</dbReference>
<keyword evidence="3" id="KW-1185">Reference proteome</keyword>
<dbReference type="OrthoDB" id="329835at2759"/>
<dbReference type="Proteomes" id="UP000813444">
    <property type="component" value="Unassembled WGS sequence"/>
</dbReference>
<gene>
    <name evidence="2" type="ORF">B0I35DRAFT_410600</name>
</gene>
<keyword evidence="1" id="KW-0732">Signal</keyword>
<name>A0A8K0SL72_9HYPO</name>
<feature type="chain" id="PRO_5035438160" evidence="1">
    <location>
        <begin position="28"/>
        <end position="481"/>
    </location>
</feature>
<proteinExistence type="predicted"/>
<protein>
    <submittedName>
        <fullName evidence="2">Uncharacterized protein</fullName>
    </submittedName>
</protein>
<reference evidence="2" key="1">
    <citation type="journal article" date="2021" name="Nat. Commun.">
        <title>Genetic determinants of endophytism in the Arabidopsis root mycobiome.</title>
        <authorList>
            <person name="Mesny F."/>
            <person name="Miyauchi S."/>
            <person name="Thiergart T."/>
            <person name="Pickel B."/>
            <person name="Atanasova L."/>
            <person name="Karlsson M."/>
            <person name="Huettel B."/>
            <person name="Barry K.W."/>
            <person name="Haridas S."/>
            <person name="Chen C."/>
            <person name="Bauer D."/>
            <person name="Andreopoulos W."/>
            <person name="Pangilinan J."/>
            <person name="LaButti K."/>
            <person name="Riley R."/>
            <person name="Lipzen A."/>
            <person name="Clum A."/>
            <person name="Drula E."/>
            <person name="Henrissat B."/>
            <person name="Kohler A."/>
            <person name="Grigoriev I.V."/>
            <person name="Martin F.M."/>
            <person name="Hacquard S."/>
        </authorList>
    </citation>
    <scope>NUCLEOTIDE SEQUENCE</scope>
    <source>
        <strain evidence="2">MPI-CAGE-CH-0235</strain>
    </source>
</reference>
<evidence type="ECO:0000313" key="3">
    <source>
        <dbReference type="Proteomes" id="UP000813444"/>
    </source>
</evidence>
<feature type="signal peptide" evidence="1">
    <location>
        <begin position="1"/>
        <end position="27"/>
    </location>
</feature>
<dbReference type="Gene3D" id="3.90.180.10">
    <property type="entry name" value="Medium-chain alcohol dehydrogenases, catalytic domain"/>
    <property type="match status" value="1"/>
</dbReference>
<comment type="caution">
    <text evidence="2">The sequence shown here is derived from an EMBL/GenBank/DDBJ whole genome shotgun (WGS) entry which is preliminary data.</text>
</comment>
<organism evidence="2 3">
    <name type="scientific">Stachybotrys elegans</name>
    <dbReference type="NCBI Taxonomy" id="80388"/>
    <lineage>
        <taxon>Eukaryota</taxon>
        <taxon>Fungi</taxon>
        <taxon>Dikarya</taxon>
        <taxon>Ascomycota</taxon>
        <taxon>Pezizomycotina</taxon>
        <taxon>Sordariomycetes</taxon>
        <taxon>Hypocreomycetidae</taxon>
        <taxon>Hypocreales</taxon>
        <taxon>Stachybotryaceae</taxon>
        <taxon>Stachybotrys</taxon>
    </lineage>
</organism>
<evidence type="ECO:0000313" key="2">
    <source>
        <dbReference type="EMBL" id="KAH7313627.1"/>
    </source>
</evidence>
<evidence type="ECO:0000256" key="1">
    <source>
        <dbReference type="SAM" id="SignalP"/>
    </source>
</evidence>
<sequence>MAGSVSAQVASLKLLVIKLSARAPVVAMAVEAVRQVLASDSRAISGFTVRQGWFLSSIAVSETFEDATKTICGPSREPMRRRRHLLLLESRWAENFRVEIQAQFQEVTTTHRQMANLKWDGQTTAVVRVDMLAAKTHYQFLPQHDDAESPFHPAVLDATLHLVNCYVSRGLGEPLLTLAPQRVASLWLPAKVWDQETTSRAAVEKSLYALADEGSHWLFLIRWRPQPSALTAQELKKLCEATINIGTCSEMSPTDLIAKLERAMGAAARKVLARVYGIRVRGHHAAHRRLLRAVRPDDGVITGALGSIRSRPCAPAEAVLNVPNALSWYAAVPGVVPGMTAYHALVTVDTHSATGATGQFAIGLAKMLGVQLPPGRAQRQDRHGGHRRRLAAHMDRFVTNASFAAVDMVDIQITKKLARQLMEKVFGASATIEARANAPIRRVGRCASHNYRHAKDEGADAARLFDKSTDPVERANIVVAH</sequence>
<dbReference type="AlphaFoldDB" id="A0A8K0SL72"/>
<accession>A0A8K0SL72</accession>